<reference evidence="8 9" key="1">
    <citation type="journal article" date="2013" name="Curr. Biol.">
        <title>The Genome of the Foraminiferan Reticulomyxa filosa.</title>
        <authorList>
            <person name="Glockner G."/>
            <person name="Hulsmann N."/>
            <person name="Schleicher M."/>
            <person name="Noegel A.A."/>
            <person name="Eichinger L."/>
            <person name="Gallinger C."/>
            <person name="Pawlowski J."/>
            <person name="Sierra R."/>
            <person name="Euteneuer U."/>
            <person name="Pillet L."/>
            <person name="Moustafa A."/>
            <person name="Platzer M."/>
            <person name="Groth M."/>
            <person name="Szafranski K."/>
            <person name="Schliwa M."/>
        </authorList>
    </citation>
    <scope>NUCLEOTIDE SEQUENCE [LARGE SCALE GENOMIC DNA]</scope>
</reference>
<evidence type="ECO:0000256" key="1">
    <source>
        <dbReference type="ARBA" id="ARBA00004651"/>
    </source>
</evidence>
<dbReference type="Proteomes" id="UP000023152">
    <property type="component" value="Unassembled WGS sequence"/>
</dbReference>
<keyword evidence="5 7" id="KW-1133">Transmembrane helix</keyword>
<keyword evidence="6 7" id="KW-0472">Membrane</keyword>
<keyword evidence="4 7" id="KW-0812">Transmembrane</keyword>
<proteinExistence type="inferred from homology"/>
<comment type="subcellular location">
    <subcellularLocation>
        <location evidence="1">Cell membrane</location>
        <topology evidence="1">Multi-pass membrane protein</topology>
    </subcellularLocation>
</comment>
<dbReference type="OrthoDB" id="10266771at2759"/>
<organism evidence="8 9">
    <name type="scientific">Reticulomyxa filosa</name>
    <dbReference type="NCBI Taxonomy" id="46433"/>
    <lineage>
        <taxon>Eukaryota</taxon>
        <taxon>Sar</taxon>
        <taxon>Rhizaria</taxon>
        <taxon>Retaria</taxon>
        <taxon>Foraminifera</taxon>
        <taxon>Monothalamids</taxon>
        <taxon>Reticulomyxidae</taxon>
        <taxon>Reticulomyxa</taxon>
    </lineage>
</organism>
<evidence type="ECO:0000256" key="7">
    <source>
        <dbReference type="SAM" id="Phobius"/>
    </source>
</evidence>
<gene>
    <name evidence="8" type="ORF">RFI_03533</name>
</gene>
<dbReference type="OMA" id="VTSFMYH"/>
<comment type="caution">
    <text evidence="8">The sequence shown here is derived from an EMBL/GenBank/DDBJ whole genome shotgun (WGS) entry which is preliminary data.</text>
</comment>
<protein>
    <submittedName>
        <fullName evidence="8">Uncharacterized protein</fullName>
    </submittedName>
</protein>
<dbReference type="Pfam" id="PF12036">
    <property type="entry name" value="DUF3522"/>
    <property type="match status" value="1"/>
</dbReference>
<dbReference type="AlphaFoldDB" id="X6P5T9"/>
<evidence type="ECO:0000313" key="8">
    <source>
        <dbReference type="EMBL" id="ETO33571.1"/>
    </source>
</evidence>
<evidence type="ECO:0000256" key="4">
    <source>
        <dbReference type="ARBA" id="ARBA00022692"/>
    </source>
</evidence>
<keyword evidence="3" id="KW-1003">Cell membrane</keyword>
<evidence type="ECO:0000256" key="2">
    <source>
        <dbReference type="ARBA" id="ARBA00005542"/>
    </source>
</evidence>
<keyword evidence="9" id="KW-1185">Reference proteome</keyword>
<dbReference type="InterPro" id="IPR021910">
    <property type="entry name" value="NGX6/PGAP6/MYMK"/>
</dbReference>
<evidence type="ECO:0000313" key="9">
    <source>
        <dbReference type="Proteomes" id="UP000023152"/>
    </source>
</evidence>
<dbReference type="PANTHER" id="PTHR36561">
    <property type="entry name" value="HAEMOLYSIN-III RELATED-RELATED"/>
    <property type="match status" value="1"/>
</dbReference>
<feature type="transmembrane region" description="Helical" evidence="7">
    <location>
        <begin position="40"/>
        <end position="57"/>
    </location>
</feature>
<dbReference type="GO" id="GO:0005886">
    <property type="term" value="C:plasma membrane"/>
    <property type="evidence" value="ECO:0007669"/>
    <property type="project" value="UniProtKB-SubCell"/>
</dbReference>
<feature type="transmembrane region" description="Helical" evidence="7">
    <location>
        <begin position="12"/>
        <end position="33"/>
    </location>
</feature>
<evidence type="ECO:0000256" key="5">
    <source>
        <dbReference type="ARBA" id="ARBA00022989"/>
    </source>
</evidence>
<sequence length="227" mass="26500">MAILHLETWEMYVVIITTGLSNLCMLPTVLRVLKRHPPCFGSIGVFGLIVSMCYHVAEALPDQQLFGLDEGQWHRLDNIASIGSFNAVFVYMCDIQDSHMRELLQLFQVSVVVVLQTHAPWDLRFTFFPLLFHLGLFLCKRFIAEKFFFQQSIHQKGWNRYSVKMALLWLIPALFCFVKGLDDQHDYLRIWHGLWHAFIGISCYYQCDMLQNVPLDYVTHKHSSLEV</sequence>
<evidence type="ECO:0000256" key="6">
    <source>
        <dbReference type="ARBA" id="ARBA00023136"/>
    </source>
</evidence>
<accession>X6P5T9</accession>
<comment type="similarity">
    <text evidence="2">Belongs to the TMEM8 family.</text>
</comment>
<dbReference type="PANTHER" id="PTHR36561:SF2">
    <property type="entry name" value="HAEMOLYSIN-III RELATED"/>
    <property type="match status" value="1"/>
</dbReference>
<dbReference type="EMBL" id="ASPP01003295">
    <property type="protein sequence ID" value="ETO33571.1"/>
    <property type="molecule type" value="Genomic_DNA"/>
</dbReference>
<evidence type="ECO:0000256" key="3">
    <source>
        <dbReference type="ARBA" id="ARBA00022475"/>
    </source>
</evidence>
<name>X6P5T9_RETFI</name>